<dbReference type="InterPro" id="IPR036691">
    <property type="entry name" value="Endo/exonu/phosph_ase_sf"/>
</dbReference>
<dbReference type="Proteomes" id="UP001311915">
    <property type="component" value="Unassembled WGS sequence"/>
</dbReference>
<evidence type="ECO:0000313" key="1">
    <source>
        <dbReference type="EMBL" id="KAK4731528.1"/>
    </source>
</evidence>
<protein>
    <recommendedName>
        <fullName evidence="3">Reverse transcriptase</fullName>
    </recommendedName>
</protein>
<dbReference type="EMBL" id="JAWPEI010000003">
    <property type="protein sequence ID" value="KAK4731528.1"/>
    <property type="molecule type" value="Genomic_DNA"/>
</dbReference>
<dbReference type="PANTHER" id="PTHR33710:SF65">
    <property type="entry name" value="ENDONUCLEASE_EXONUCLEASE_PHOSPHATASE"/>
    <property type="match status" value="1"/>
</dbReference>
<sequence length="106" mass="12615">MIFDLSMVYGLHTCLDRREMWYELTQYNKRCRQPWLVMGDFNSILHIEDRVVGSQVQEAELRDFKKYLLDSGLTKLKTVGRIYTWTNGHTYSCIDKALVNDMWVQS</sequence>
<evidence type="ECO:0000313" key="2">
    <source>
        <dbReference type="Proteomes" id="UP001311915"/>
    </source>
</evidence>
<dbReference type="SUPFAM" id="SSF56219">
    <property type="entry name" value="DNase I-like"/>
    <property type="match status" value="1"/>
</dbReference>
<organism evidence="1 2">
    <name type="scientific">Solanum pinnatisectum</name>
    <name type="common">tansyleaf nightshade</name>
    <dbReference type="NCBI Taxonomy" id="50273"/>
    <lineage>
        <taxon>Eukaryota</taxon>
        <taxon>Viridiplantae</taxon>
        <taxon>Streptophyta</taxon>
        <taxon>Embryophyta</taxon>
        <taxon>Tracheophyta</taxon>
        <taxon>Spermatophyta</taxon>
        <taxon>Magnoliopsida</taxon>
        <taxon>eudicotyledons</taxon>
        <taxon>Gunneridae</taxon>
        <taxon>Pentapetalae</taxon>
        <taxon>asterids</taxon>
        <taxon>lamiids</taxon>
        <taxon>Solanales</taxon>
        <taxon>Solanaceae</taxon>
        <taxon>Solanoideae</taxon>
        <taxon>Solaneae</taxon>
        <taxon>Solanum</taxon>
    </lineage>
</organism>
<dbReference type="PANTHER" id="PTHR33710">
    <property type="entry name" value="BNAC02G09200D PROTEIN"/>
    <property type="match status" value="1"/>
</dbReference>
<name>A0AAV9M0E4_9SOLN</name>
<accession>A0AAV9M0E4</accession>
<dbReference type="Gene3D" id="3.60.10.10">
    <property type="entry name" value="Endonuclease/exonuclease/phosphatase"/>
    <property type="match status" value="1"/>
</dbReference>
<dbReference type="AlphaFoldDB" id="A0AAV9M0E4"/>
<proteinExistence type="predicted"/>
<comment type="caution">
    <text evidence="1">The sequence shown here is derived from an EMBL/GenBank/DDBJ whole genome shotgun (WGS) entry which is preliminary data.</text>
</comment>
<reference evidence="1 2" key="1">
    <citation type="submission" date="2023-10" db="EMBL/GenBank/DDBJ databases">
        <title>Genome-Wide Identification Analysis in wild type Solanum Pinnatisectum Reveals Some Genes Defensing Phytophthora Infestans.</title>
        <authorList>
            <person name="Sun C."/>
        </authorList>
    </citation>
    <scope>NUCLEOTIDE SEQUENCE [LARGE SCALE GENOMIC DNA]</scope>
    <source>
        <strain evidence="1">LQN</strain>
        <tissue evidence="1">Leaf</tissue>
    </source>
</reference>
<keyword evidence="2" id="KW-1185">Reference proteome</keyword>
<gene>
    <name evidence="1" type="ORF">R3W88_024516</name>
</gene>
<evidence type="ECO:0008006" key="3">
    <source>
        <dbReference type="Google" id="ProtNLM"/>
    </source>
</evidence>